<protein>
    <submittedName>
        <fullName evidence="2">Por secretion system C-terminal sorting domain-containing protein</fullName>
    </submittedName>
</protein>
<dbReference type="Pfam" id="PF18962">
    <property type="entry name" value="Por_Secre_tail"/>
    <property type="match status" value="1"/>
</dbReference>
<feature type="domain" description="Secretion system C-terminal sorting" evidence="1">
    <location>
        <begin position="539"/>
        <end position="601"/>
    </location>
</feature>
<reference evidence="3" key="1">
    <citation type="submission" date="2016-10" db="EMBL/GenBank/DDBJ databases">
        <authorList>
            <person name="Varghese N."/>
            <person name="Submissions S."/>
        </authorList>
    </citation>
    <scope>NUCLEOTIDE SEQUENCE [LARGE SCALE GENOMIC DNA]</scope>
    <source>
        <strain evidence="3">DSM 15282</strain>
    </source>
</reference>
<proteinExistence type="predicted"/>
<name>A0A1I5JQW8_9BACT</name>
<dbReference type="RefSeq" id="WP_091655561.1">
    <property type="nucleotide sequence ID" value="NZ_FOVW01000013.1"/>
</dbReference>
<evidence type="ECO:0000313" key="3">
    <source>
        <dbReference type="Proteomes" id="UP000199564"/>
    </source>
</evidence>
<dbReference type="InterPro" id="IPR026444">
    <property type="entry name" value="Secre_tail"/>
</dbReference>
<dbReference type="NCBIfam" id="TIGR04183">
    <property type="entry name" value="Por_Secre_tail"/>
    <property type="match status" value="1"/>
</dbReference>
<organism evidence="2 3">
    <name type="scientific">Algoriphagus ornithinivorans</name>
    <dbReference type="NCBI Taxonomy" id="226506"/>
    <lineage>
        <taxon>Bacteria</taxon>
        <taxon>Pseudomonadati</taxon>
        <taxon>Bacteroidota</taxon>
        <taxon>Cytophagia</taxon>
        <taxon>Cytophagales</taxon>
        <taxon>Cyclobacteriaceae</taxon>
        <taxon>Algoriphagus</taxon>
    </lineage>
</organism>
<evidence type="ECO:0000313" key="2">
    <source>
        <dbReference type="EMBL" id="SFO74903.1"/>
    </source>
</evidence>
<sequence length="608" mass="68706">MGNKPNFYVLIFLLFIGAETSFAQLVELGTVPHKNFKPQVEFGANSRITNTNTLPFWDDFSQGMDTLAWVFEGASYSESIGINAPSVGVIILDGTDSNGKPYSRQIRDQGAGDYLTSRPFDLSTLSVAQSTSLFLSFFWQAGGRAEMPDENDRLVLQFLNRNGQWISVWEISGGPERDPNQFSQESVQVLADFQHEAFQFRFVNFGRLSGPFDTWILDYVYLNTGRTFNQLSYLDRALTQANELKFGDYTAVPAVFSSSLPSSIGSIKNEFYNLENRFRAMEYSVLITNTNTGASVPINLNTPFNPVPTALERRGFSSNSPSQVPAISEETDLEIKTYLTTGDKSLFEINSGDSTFFSQVNYRVNDTVTTLIPIRDFFAYDDGRADYAAGINQRSGMLAVKYQVDQPVYIKGLTINFTNADQIDFPIDIMVWQNLDNQPVFRREELIPFKNGIDSLTYFSLDTNIQVTGEFYVGFTQFTNDFIHIGLDKNNDQGDKIFYNVNGTWAENTEVRGSLMIRPHVSLAPPFAQSENPSEIFRIYPNPVENQLNIEGKFRDIKVFDSFGREILLERESTERGEILNFRGQKSGIYVLHLLSEKGAESFRILVK</sequence>
<gene>
    <name evidence="2" type="ORF">SAMN04488519_11345</name>
</gene>
<dbReference type="Gene3D" id="2.60.120.260">
    <property type="entry name" value="Galactose-binding domain-like"/>
    <property type="match status" value="1"/>
</dbReference>
<dbReference type="EMBL" id="FOVW01000013">
    <property type="protein sequence ID" value="SFO74903.1"/>
    <property type="molecule type" value="Genomic_DNA"/>
</dbReference>
<evidence type="ECO:0000259" key="1">
    <source>
        <dbReference type="Pfam" id="PF18962"/>
    </source>
</evidence>
<dbReference type="Proteomes" id="UP000199564">
    <property type="component" value="Unassembled WGS sequence"/>
</dbReference>
<keyword evidence="3" id="KW-1185">Reference proteome</keyword>
<accession>A0A1I5JQW8</accession>
<dbReference type="AlphaFoldDB" id="A0A1I5JQW8"/>
<dbReference type="STRING" id="226506.SAMN04488519_11345"/>